<evidence type="ECO:0000256" key="2">
    <source>
        <dbReference type="SAM" id="MobiDB-lite"/>
    </source>
</evidence>
<feature type="compositionally biased region" description="Polar residues" evidence="2">
    <location>
        <begin position="76"/>
        <end position="91"/>
    </location>
</feature>
<feature type="domain" description="CCHC-type" evidence="3">
    <location>
        <begin position="27"/>
        <end position="42"/>
    </location>
</feature>
<evidence type="ECO:0000256" key="1">
    <source>
        <dbReference type="PROSITE-ProRule" id="PRU00047"/>
    </source>
</evidence>
<comment type="caution">
    <text evidence="4">The sequence shown here is derived from an EMBL/GenBank/DDBJ whole genome shotgun (WGS) entry which is preliminary data.</text>
</comment>
<feature type="region of interest" description="Disordered" evidence="2">
    <location>
        <begin position="73"/>
        <end position="99"/>
    </location>
</feature>
<organism evidence="4 5">
    <name type="scientific">Corchorus olitorius</name>
    <dbReference type="NCBI Taxonomy" id="93759"/>
    <lineage>
        <taxon>Eukaryota</taxon>
        <taxon>Viridiplantae</taxon>
        <taxon>Streptophyta</taxon>
        <taxon>Embryophyta</taxon>
        <taxon>Tracheophyta</taxon>
        <taxon>Spermatophyta</taxon>
        <taxon>Magnoliopsida</taxon>
        <taxon>eudicotyledons</taxon>
        <taxon>Gunneridae</taxon>
        <taxon>Pentapetalae</taxon>
        <taxon>rosids</taxon>
        <taxon>malvids</taxon>
        <taxon>Malvales</taxon>
        <taxon>Malvaceae</taxon>
        <taxon>Grewioideae</taxon>
        <taxon>Apeibeae</taxon>
        <taxon>Corchorus</taxon>
    </lineage>
</organism>
<evidence type="ECO:0000313" key="4">
    <source>
        <dbReference type="EMBL" id="OMO61441.1"/>
    </source>
</evidence>
<keyword evidence="1" id="KW-0479">Metal-binding</keyword>
<evidence type="ECO:0000313" key="5">
    <source>
        <dbReference type="Proteomes" id="UP000187203"/>
    </source>
</evidence>
<keyword evidence="1" id="KW-0863">Zinc-finger</keyword>
<dbReference type="SUPFAM" id="SSF57756">
    <property type="entry name" value="Retrovirus zinc finger-like domains"/>
    <property type="match status" value="1"/>
</dbReference>
<dbReference type="EMBL" id="AWUE01021643">
    <property type="protein sequence ID" value="OMO61441.1"/>
    <property type="molecule type" value="Genomic_DNA"/>
</dbReference>
<protein>
    <submittedName>
        <fullName evidence="4">Zinc knuckle CX2CX4HX4C</fullName>
    </submittedName>
</protein>
<dbReference type="InterPro" id="IPR001878">
    <property type="entry name" value="Znf_CCHC"/>
</dbReference>
<sequence>MDKPLAKFIHIEGEKIPNSYEGIGALCFNCENIGHNEDHCPEKVSIPAYVAPMTQAIEEDNFGPWMVVQYKKTKKTPQGGNQNSNSLQRVVQTRESDKS</sequence>
<dbReference type="OrthoDB" id="786973at2759"/>
<dbReference type="PROSITE" id="PS50158">
    <property type="entry name" value="ZF_CCHC"/>
    <property type="match status" value="1"/>
</dbReference>
<keyword evidence="1" id="KW-0862">Zinc</keyword>
<dbReference type="InterPro" id="IPR036875">
    <property type="entry name" value="Znf_CCHC_sf"/>
</dbReference>
<dbReference type="AlphaFoldDB" id="A0A1R3GTT4"/>
<dbReference type="Proteomes" id="UP000187203">
    <property type="component" value="Unassembled WGS sequence"/>
</dbReference>
<gene>
    <name evidence="4" type="ORF">COLO4_33431</name>
</gene>
<evidence type="ECO:0000259" key="3">
    <source>
        <dbReference type="PROSITE" id="PS50158"/>
    </source>
</evidence>
<dbReference type="GO" id="GO:0008270">
    <property type="term" value="F:zinc ion binding"/>
    <property type="evidence" value="ECO:0007669"/>
    <property type="project" value="UniProtKB-KW"/>
</dbReference>
<proteinExistence type="predicted"/>
<dbReference type="GO" id="GO:0003676">
    <property type="term" value="F:nucleic acid binding"/>
    <property type="evidence" value="ECO:0007669"/>
    <property type="project" value="InterPro"/>
</dbReference>
<name>A0A1R3GTT4_9ROSI</name>
<reference evidence="5" key="1">
    <citation type="submission" date="2013-09" db="EMBL/GenBank/DDBJ databases">
        <title>Corchorus olitorius genome sequencing.</title>
        <authorList>
            <person name="Alam M."/>
            <person name="Haque M.S."/>
            <person name="Islam M.S."/>
            <person name="Emdad E.M."/>
            <person name="Islam M.M."/>
            <person name="Ahmed B."/>
            <person name="Halim A."/>
            <person name="Hossen Q.M.M."/>
            <person name="Hossain M.Z."/>
            <person name="Ahmed R."/>
            <person name="Khan M.M."/>
            <person name="Islam R."/>
            <person name="Rashid M.M."/>
            <person name="Khan S.A."/>
            <person name="Rahman M.S."/>
            <person name="Alam M."/>
            <person name="Yahiya A.S."/>
            <person name="Khan M.S."/>
            <person name="Azam M.S."/>
            <person name="Haque T."/>
            <person name="Lashkar M.Z.H."/>
            <person name="Akhand A.I."/>
            <person name="Morshed G."/>
            <person name="Roy S."/>
            <person name="Uddin K.S."/>
            <person name="Rabeya T."/>
            <person name="Hossain A.S."/>
            <person name="Chowdhury A."/>
            <person name="Snigdha A.R."/>
            <person name="Mortoza M.S."/>
            <person name="Matin S.A."/>
            <person name="Hoque S.M.E."/>
            <person name="Islam M.K."/>
            <person name="Roy D.K."/>
            <person name="Haider R."/>
            <person name="Moosa M.M."/>
            <person name="Elias S.M."/>
            <person name="Hasan A.M."/>
            <person name="Jahan S."/>
            <person name="Shafiuddin M."/>
            <person name="Mahmood N."/>
            <person name="Shommy N.S."/>
        </authorList>
    </citation>
    <scope>NUCLEOTIDE SEQUENCE [LARGE SCALE GENOMIC DNA]</scope>
    <source>
        <strain evidence="5">cv. O-4</strain>
    </source>
</reference>
<keyword evidence="5" id="KW-1185">Reference proteome</keyword>
<accession>A0A1R3GTT4</accession>